<reference evidence="2 3" key="1">
    <citation type="submission" date="2018-10" db="EMBL/GenBank/DDBJ databases">
        <title>Whole Genome of Vibrio owensii strain 170502, isolated from Acute Hepatopancreatic Necrosis Disease (AHPND) shrimp.</title>
        <authorList>
            <person name="Yan M."/>
            <person name="Wang X."/>
            <person name="Wang Y."/>
        </authorList>
    </citation>
    <scope>NUCLEOTIDE SEQUENCE [LARGE SCALE GENOMIC DNA]</scope>
    <source>
        <strain evidence="2 3">1700302</strain>
    </source>
</reference>
<evidence type="ECO:0000256" key="1">
    <source>
        <dbReference type="SAM" id="SignalP"/>
    </source>
</evidence>
<sequence length="72" mass="7929">MQLTVATKWQRRKTLLIPLLTVAMASGCSSLTNHSKTWPVDLNVIELSDGGICMDEPSAKRLAEFKAELEAI</sequence>
<keyword evidence="3" id="KW-1185">Reference proteome</keyword>
<evidence type="ECO:0000313" key="3">
    <source>
        <dbReference type="Proteomes" id="UP000272136"/>
    </source>
</evidence>
<dbReference type="EMBL" id="CP033138">
    <property type="protein sequence ID" value="AYO17087.1"/>
    <property type="molecule type" value="Genomic_DNA"/>
</dbReference>
<organism evidence="2 3">
    <name type="scientific">Vibrio owensii</name>
    <dbReference type="NCBI Taxonomy" id="696485"/>
    <lineage>
        <taxon>Bacteria</taxon>
        <taxon>Pseudomonadati</taxon>
        <taxon>Pseudomonadota</taxon>
        <taxon>Gammaproteobacteria</taxon>
        <taxon>Vibrionales</taxon>
        <taxon>Vibrionaceae</taxon>
        <taxon>Vibrio</taxon>
    </lineage>
</organism>
<feature type="signal peptide" evidence="1">
    <location>
        <begin position="1"/>
        <end position="25"/>
    </location>
</feature>
<gene>
    <name evidence="2" type="ORF">D0812_22115</name>
</gene>
<keyword evidence="1" id="KW-0732">Signal</keyword>
<dbReference type="Proteomes" id="UP000272136">
    <property type="component" value="Chromosome 2"/>
</dbReference>
<proteinExistence type="predicted"/>
<feature type="chain" id="PRO_5046961970" evidence="1">
    <location>
        <begin position="26"/>
        <end position="72"/>
    </location>
</feature>
<protein>
    <submittedName>
        <fullName evidence="2">Uncharacterized protein</fullName>
    </submittedName>
</protein>
<evidence type="ECO:0000313" key="2">
    <source>
        <dbReference type="EMBL" id="AYO17087.1"/>
    </source>
</evidence>
<accession>A0ABM6ZNB6</accession>
<name>A0ABM6ZNB6_9VIBR</name>